<name>A0A0U0ZTL7_9MYCO</name>
<dbReference type="EMBL" id="CSWP01000011">
    <property type="protein sequence ID" value="CPV68782.1"/>
    <property type="molecule type" value="Genomic_DNA"/>
</dbReference>
<protein>
    <submittedName>
        <fullName evidence="1">Ferric iron reductase FhuF-like transporter</fullName>
    </submittedName>
</protein>
<sequence length="252" mass="27744">MTLAIDRSSSTRSLIADDPLIAGMSIRQSLPLHESSTRLRELYPECPRAYGVAVMSDVGRRRWWPLGRALNTDRLEQMYARAVEETGSDSIAVHQLADALVHTVVGRLVALVVLEGRAWDPGLGNLWVYFDSEGCIDWAGVVDPTLRVLPDDPDRDRQQVVVFPGEDALAAWTAHRCHRALTPLFTRLSNVSSGAMEIGQMWQLVGSTVVGAATHVPLLARSSETDGMRRGQAILDRFMTLGLPVRHKALAI</sequence>
<gene>
    <name evidence="1" type="ORF">ERS075579_04454</name>
</gene>
<reference evidence="1 2" key="1">
    <citation type="submission" date="2015-03" db="EMBL/GenBank/DDBJ databases">
        <authorList>
            <person name="Murphy D."/>
        </authorList>
    </citation>
    <scope>NUCLEOTIDE SEQUENCE [LARGE SCALE GENOMIC DNA]</scope>
    <source>
        <strain evidence="1 2">PAP088</strain>
    </source>
</reference>
<evidence type="ECO:0000313" key="1">
    <source>
        <dbReference type="EMBL" id="CPV68782.1"/>
    </source>
</evidence>
<dbReference type="Proteomes" id="UP000045782">
    <property type="component" value="Unassembled WGS sequence"/>
</dbReference>
<dbReference type="RefSeq" id="WP_016342592.1">
    <property type="nucleotide sequence ID" value="NZ_AP022621.1"/>
</dbReference>
<evidence type="ECO:0000313" key="2">
    <source>
        <dbReference type="Proteomes" id="UP000045782"/>
    </source>
</evidence>
<organism evidence="1 2">
    <name type="scientific">Mycobacteroides abscessus</name>
    <dbReference type="NCBI Taxonomy" id="36809"/>
    <lineage>
        <taxon>Bacteria</taxon>
        <taxon>Bacillati</taxon>
        <taxon>Actinomycetota</taxon>
        <taxon>Actinomycetes</taxon>
        <taxon>Mycobacteriales</taxon>
        <taxon>Mycobacteriaceae</taxon>
        <taxon>Mycobacteroides</taxon>
    </lineage>
</organism>
<proteinExistence type="predicted"/>
<accession>A0A0U0ZTL7</accession>
<dbReference type="AlphaFoldDB" id="A0A0U0ZTL7"/>